<dbReference type="AlphaFoldDB" id="A0A915DFE1"/>
<reference evidence="2" key="1">
    <citation type="submission" date="2022-11" db="UniProtKB">
        <authorList>
            <consortium name="WormBaseParasite"/>
        </authorList>
    </citation>
    <scope>IDENTIFICATION</scope>
</reference>
<accession>A0A915DFE1</accession>
<evidence type="ECO:0000313" key="2">
    <source>
        <dbReference type="WBParaSite" id="jg18665"/>
    </source>
</evidence>
<proteinExistence type="predicted"/>
<evidence type="ECO:0000313" key="1">
    <source>
        <dbReference type="Proteomes" id="UP000887574"/>
    </source>
</evidence>
<protein>
    <submittedName>
        <fullName evidence="2">Uncharacterized protein</fullName>
    </submittedName>
</protein>
<sequence>MDLLRKLQDYNSNQNEYGAEEIKEDHCFEEIDWKALYSHFAHTVDTGILETGAIFLYDVSTIDEHNLIQYKVERRIKNLPATTVDELKAYIREHVKEIQDVSKDFAVYKIKPTQHGQLKLYVEMTDMNSNLFKQRQRYLECLISINLLDHSNPLLIALPAKDEDSAFDCMIITESAKSHPSGLRPVTAS</sequence>
<dbReference type="Proteomes" id="UP000887574">
    <property type="component" value="Unplaced"/>
</dbReference>
<dbReference type="WBParaSite" id="jg18665">
    <property type="protein sequence ID" value="jg18665"/>
    <property type="gene ID" value="jg18665"/>
</dbReference>
<name>A0A915DFE1_9BILA</name>
<organism evidence="1 2">
    <name type="scientific">Ditylenchus dipsaci</name>
    <dbReference type="NCBI Taxonomy" id="166011"/>
    <lineage>
        <taxon>Eukaryota</taxon>
        <taxon>Metazoa</taxon>
        <taxon>Ecdysozoa</taxon>
        <taxon>Nematoda</taxon>
        <taxon>Chromadorea</taxon>
        <taxon>Rhabditida</taxon>
        <taxon>Tylenchina</taxon>
        <taxon>Tylenchomorpha</taxon>
        <taxon>Sphaerularioidea</taxon>
        <taxon>Anguinidae</taxon>
        <taxon>Anguininae</taxon>
        <taxon>Ditylenchus</taxon>
    </lineage>
</organism>
<keyword evidence="1" id="KW-1185">Reference proteome</keyword>